<dbReference type="InterPro" id="IPR009056">
    <property type="entry name" value="Cyt_c-like_dom"/>
</dbReference>
<dbReference type="SUPFAM" id="SSF46626">
    <property type="entry name" value="Cytochrome c"/>
    <property type="match status" value="1"/>
</dbReference>
<reference evidence="6 7" key="1">
    <citation type="submission" date="2019-01" db="EMBL/GenBank/DDBJ databases">
        <title>Insights into ecological role of a new deltaproteobacterial order Candidatus Sinidesulfobacterales (Sva0485) by metagenomics and metatranscriptomics.</title>
        <authorList>
            <person name="Tan S."/>
            <person name="Liu J."/>
            <person name="Fang Y."/>
            <person name="Hedlund B.P."/>
            <person name="Lian Z.H."/>
            <person name="Huang L.Y."/>
            <person name="Li J.T."/>
            <person name="Huang L.N."/>
            <person name="Li W.J."/>
            <person name="Jiang H.C."/>
            <person name="Dong H.L."/>
            <person name="Shu W.S."/>
        </authorList>
    </citation>
    <scope>NUCLEOTIDE SEQUENCE [LARGE SCALE GENOMIC DNA]</scope>
    <source>
        <strain evidence="6">AP3</strain>
    </source>
</reference>
<evidence type="ECO:0000256" key="2">
    <source>
        <dbReference type="ARBA" id="ARBA00022723"/>
    </source>
</evidence>
<dbReference type="AlphaFoldDB" id="A0A519BBP6"/>
<dbReference type="GO" id="GO:0046872">
    <property type="term" value="F:metal ion binding"/>
    <property type="evidence" value="ECO:0007669"/>
    <property type="project" value="UniProtKB-KW"/>
</dbReference>
<dbReference type="PROSITE" id="PS51007">
    <property type="entry name" value="CYTC"/>
    <property type="match status" value="1"/>
</dbReference>
<evidence type="ECO:0000313" key="6">
    <source>
        <dbReference type="EMBL" id="RZD14702.1"/>
    </source>
</evidence>
<evidence type="ECO:0000313" key="7">
    <source>
        <dbReference type="Proteomes" id="UP000320813"/>
    </source>
</evidence>
<gene>
    <name evidence="6" type="ORF">EVJ47_05270</name>
</gene>
<evidence type="ECO:0000259" key="5">
    <source>
        <dbReference type="PROSITE" id="PS51007"/>
    </source>
</evidence>
<keyword evidence="2 4" id="KW-0479">Metal-binding</keyword>
<evidence type="ECO:0000256" key="1">
    <source>
        <dbReference type="ARBA" id="ARBA00022617"/>
    </source>
</evidence>
<proteinExistence type="predicted"/>
<evidence type="ECO:0000256" key="4">
    <source>
        <dbReference type="PROSITE-ProRule" id="PRU00433"/>
    </source>
</evidence>
<sequence length="102" mass="10844">MAPGMKMPSVPKAAKKAGSKNLEAAAMKIINAQGCMGCHIINGKGGSIGPNLSKEGTKGRSIHWLEVQINTPKVHNPNTMMPNHALKPAQLETVAEYLESLK</sequence>
<dbReference type="Pfam" id="PF00034">
    <property type="entry name" value="Cytochrom_C"/>
    <property type="match status" value="1"/>
</dbReference>
<dbReference type="Proteomes" id="UP000320813">
    <property type="component" value="Unassembled WGS sequence"/>
</dbReference>
<protein>
    <submittedName>
        <fullName evidence="6">C-type cytochrome</fullName>
    </submittedName>
</protein>
<keyword evidence="3 4" id="KW-0408">Iron</keyword>
<comment type="caution">
    <text evidence="6">The sequence shown here is derived from an EMBL/GenBank/DDBJ whole genome shotgun (WGS) entry which is preliminary data.</text>
</comment>
<keyword evidence="1 4" id="KW-0349">Heme</keyword>
<dbReference type="GO" id="GO:0009055">
    <property type="term" value="F:electron transfer activity"/>
    <property type="evidence" value="ECO:0007669"/>
    <property type="project" value="InterPro"/>
</dbReference>
<accession>A0A519BBP6</accession>
<evidence type="ECO:0000256" key="3">
    <source>
        <dbReference type="ARBA" id="ARBA00023004"/>
    </source>
</evidence>
<dbReference type="GO" id="GO:0020037">
    <property type="term" value="F:heme binding"/>
    <property type="evidence" value="ECO:0007669"/>
    <property type="project" value="InterPro"/>
</dbReference>
<dbReference type="EMBL" id="SGBD01000002">
    <property type="protein sequence ID" value="RZD14702.1"/>
    <property type="molecule type" value="Genomic_DNA"/>
</dbReference>
<name>A0A519BBP6_9DELT</name>
<dbReference type="InterPro" id="IPR036909">
    <property type="entry name" value="Cyt_c-like_dom_sf"/>
</dbReference>
<dbReference type="Gene3D" id="1.10.760.10">
    <property type="entry name" value="Cytochrome c-like domain"/>
    <property type="match status" value="1"/>
</dbReference>
<feature type="domain" description="Cytochrome c" evidence="5">
    <location>
        <begin position="13"/>
        <end position="102"/>
    </location>
</feature>
<organism evidence="6 7">
    <name type="scientific">Candidatus Acidulodesulfobacterium ferriphilum</name>
    <dbReference type="NCBI Taxonomy" id="2597223"/>
    <lineage>
        <taxon>Bacteria</taxon>
        <taxon>Deltaproteobacteria</taxon>
        <taxon>Candidatus Acidulodesulfobacterales</taxon>
        <taxon>Candidatus Acidulodesulfobacterium</taxon>
    </lineage>
</organism>